<reference evidence="1 2" key="1">
    <citation type="journal article" date="2022" name="Genome Biol. Evol.">
        <title>Host diet, physiology and behaviors set the stage for Lachnospiraceae cladogenesis.</title>
        <authorList>
            <person name="Vera-Ponce De Leon A."/>
            <person name="Schneider M."/>
            <person name="Jahnes B.C."/>
            <person name="Sadowski V."/>
            <person name="Camuy-Velez L.A."/>
            <person name="Duan J."/>
            <person name="Sabree Z.L."/>
        </authorList>
    </citation>
    <scope>NUCLEOTIDE SEQUENCE [LARGE SCALE GENOMIC DNA]</scope>
    <source>
        <strain evidence="1 2">PAL227</strain>
    </source>
</reference>
<name>A0ABT1EPD1_9FIRM</name>
<sequence length="362" mass="35367">ADTTDGRAKGGGVFVNGKALTMIGSATVRSCQSDSFGGGIAFQNNNTFNFGTGSDSPQIIDCNTSLVGDVLIATQKNGGGVFWLGTGPFNFKSGTISGCAGTEASGVYMERSTPWTSTTSFNMSGGSIINNGPGVGGNGGGLWLKTATATISGTASISGNSVTKPASSGGNGAGIFATGSSIVNIQGGAINNNSAQQGSGLYIGGNTIVNMSGGEIAGNTSPGKGAGVFASGTTCKFNMTGGAIKECKTTSGGQGAGIYAAGAMISLIGTESSIPQILDCETFAVDYYGAMGGAICATGGTQLTLTNALISGCKTSGTLNGKSGLGAGIYIGTIDSTASTVVANITNTVIEKCSSESRGGGM</sequence>
<organism evidence="1 2">
    <name type="scientific">Ohessyouella blattaphilus</name>
    <dbReference type="NCBI Taxonomy" id="2949333"/>
    <lineage>
        <taxon>Bacteria</taxon>
        <taxon>Bacillati</taxon>
        <taxon>Bacillota</taxon>
        <taxon>Clostridia</taxon>
        <taxon>Lachnospirales</taxon>
        <taxon>Lachnospiraceae</taxon>
        <taxon>Ohessyouella</taxon>
    </lineage>
</organism>
<accession>A0ABT1EPD1</accession>
<keyword evidence="2" id="KW-1185">Reference proteome</keyword>
<evidence type="ECO:0000313" key="2">
    <source>
        <dbReference type="Proteomes" id="UP001523565"/>
    </source>
</evidence>
<feature type="non-terminal residue" evidence="1">
    <location>
        <position position="1"/>
    </location>
</feature>
<dbReference type="Proteomes" id="UP001523565">
    <property type="component" value="Unassembled WGS sequence"/>
</dbReference>
<comment type="caution">
    <text evidence="1">The sequence shown here is derived from an EMBL/GenBank/DDBJ whole genome shotgun (WGS) entry which is preliminary data.</text>
</comment>
<protein>
    <submittedName>
        <fullName evidence="1">Uncharacterized protein</fullName>
    </submittedName>
</protein>
<proteinExistence type="predicted"/>
<dbReference type="EMBL" id="JAMZFV010000079">
    <property type="protein sequence ID" value="MCP1111627.1"/>
    <property type="molecule type" value="Genomic_DNA"/>
</dbReference>
<evidence type="ECO:0000313" key="1">
    <source>
        <dbReference type="EMBL" id="MCP1111627.1"/>
    </source>
</evidence>
<feature type="non-terminal residue" evidence="1">
    <location>
        <position position="362"/>
    </location>
</feature>
<gene>
    <name evidence="1" type="ORF">NK118_15390</name>
</gene>